<reference evidence="1 2" key="1">
    <citation type="journal article" date="2006" name="Science">
        <title>The genome of black cottonwood, Populus trichocarpa (Torr. &amp; Gray).</title>
        <authorList>
            <person name="Tuskan G.A."/>
            <person name="Difazio S."/>
            <person name="Jansson S."/>
            <person name="Bohlmann J."/>
            <person name="Grigoriev I."/>
            <person name="Hellsten U."/>
            <person name="Putnam N."/>
            <person name="Ralph S."/>
            <person name="Rombauts S."/>
            <person name="Salamov A."/>
            <person name="Schein J."/>
            <person name="Sterck L."/>
            <person name="Aerts A."/>
            <person name="Bhalerao R.R."/>
            <person name="Bhalerao R.P."/>
            <person name="Blaudez D."/>
            <person name="Boerjan W."/>
            <person name="Brun A."/>
            <person name="Brunner A."/>
            <person name="Busov V."/>
            <person name="Campbell M."/>
            <person name="Carlson J."/>
            <person name="Chalot M."/>
            <person name="Chapman J."/>
            <person name="Chen G.L."/>
            <person name="Cooper D."/>
            <person name="Coutinho P.M."/>
            <person name="Couturier J."/>
            <person name="Covert S."/>
            <person name="Cronk Q."/>
            <person name="Cunningham R."/>
            <person name="Davis J."/>
            <person name="Degroeve S."/>
            <person name="Dejardin A."/>
            <person name="Depamphilis C."/>
            <person name="Detter J."/>
            <person name="Dirks B."/>
            <person name="Dubchak I."/>
            <person name="Duplessis S."/>
            <person name="Ehlting J."/>
            <person name="Ellis B."/>
            <person name="Gendler K."/>
            <person name="Goodstein D."/>
            <person name="Gribskov M."/>
            <person name="Grimwood J."/>
            <person name="Groover A."/>
            <person name="Gunter L."/>
            <person name="Hamberger B."/>
            <person name="Heinze B."/>
            <person name="Helariutta Y."/>
            <person name="Henrissat B."/>
            <person name="Holligan D."/>
            <person name="Holt R."/>
            <person name="Huang W."/>
            <person name="Islam-Faridi N."/>
            <person name="Jones S."/>
            <person name="Jones-Rhoades M."/>
            <person name="Jorgensen R."/>
            <person name="Joshi C."/>
            <person name="Kangasjarvi J."/>
            <person name="Karlsson J."/>
            <person name="Kelleher C."/>
            <person name="Kirkpatrick R."/>
            <person name="Kirst M."/>
            <person name="Kohler A."/>
            <person name="Kalluri U."/>
            <person name="Larimer F."/>
            <person name="Leebens-Mack J."/>
            <person name="Leple J.C."/>
            <person name="Locascio P."/>
            <person name="Lou Y."/>
            <person name="Lucas S."/>
            <person name="Martin F."/>
            <person name="Montanini B."/>
            <person name="Napoli C."/>
            <person name="Nelson D.R."/>
            <person name="Nelson C."/>
            <person name="Nieminen K."/>
            <person name="Nilsson O."/>
            <person name="Pereda V."/>
            <person name="Peter G."/>
            <person name="Philippe R."/>
            <person name="Pilate G."/>
            <person name="Poliakov A."/>
            <person name="Razumovskaya J."/>
            <person name="Richardson P."/>
            <person name="Rinaldi C."/>
            <person name="Ritland K."/>
            <person name="Rouze P."/>
            <person name="Ryaboy D."/>
            <person name="Schmutz J."/>
            <person name="Schrader J."/>
            <person name="Segerman B."/>
            <person name="Shin H."/>
            <person name="Siddiqui A."/>
            <person name="Sterky F."/>
            <person name="Terry A."/>
            <person name="Tsai C.J."/>
            <person name="Uberbacher E."/>
            <person name="Unneberg P."/>
            <person name="Vahala J."/>
            <person name="Wall K."/>
            <person name="Wessler S."/>
            <person name="Yang G."/>
            <person name="Yin T."/>
            <person name="Douglas C."/>
            <person name="Marra M."/>
            <person name="Sandberg G."/>
            <person name="Van de Peer Y."/>
            <person name="Rokhsar D."/>
        </authorList>
    </citation>
    <scope>NUCLEOTIDE SEQUENCE [LARGE SCALE GENOMIC DNA]</scope>
    <source>
        <strain evidence="2">cv. Nisqually</strain>
    </source>
</reference>
<dbReference type="InParanoid" id="A0A3N7FVI4"/>
<proteinExistence type="predicted"/>
<sequence length="44" mass="5169">MPGHNSNNCLLIHQLKRSKQLLRKFGNYSYYKSNKLSVSEFLPN</sequence>
<dbReference type="AlphaFoldDB" id="A0A3N7FVI4"/>
<name>A0A3N7FVI4_POPTR</name>
<evidence type="ECO:0000313" key="1">
    <source>
        <dbReference type="EMBL" id="RQO98015.1"/>
    </source>
</evidence>
<protein>
    <submittedName>
        <fullName evidence="1">Uncharacterized protein</fullName>
    </submittedName>
</protein>
<dbReference type="Proteomes" id="UP000006729">
    <property type="component" value="Chromosome 11"/>
</dbReference>
<gene>
    <name evidence="1" type="ORF">POPTR_011G155650</name>
</gene>
<evidence type="ECO:0000313" key="2">
    <source>
        <dbReference type="Proteomes" id="UP000006729"/>
    </source>
</evidence>
<accession>A0A3N7FVI4</accession>
<dbReference type="EMBL" id="CM009300">
    <property type="protein sequence ID" value="RQO98015.1"/>
    <property type="molecule type" value="Genomic_DNA"/>
</dbReference>
<organism evidence="1 2">
    <name type="scientific">Populus trichocarpa</name>
    <name type="common">Western balsam poplar</name>
    <name type="synonym">Populus balsamifera subsp. trichocarpa</name>
    <dbReference type="NCBI Taxonomy" id="3694"/>
    <lineage>
        <taxon>Eukaryota</taxon>
        <taxon>Viridiplantae</taxon>
        <taxon>Streptophyta</taxon>
        <taxon>Embryophyta</taxon>
        <taxon>Tracheophyta</taxon>
        <taxon>Spermatophyta</taxon>
        <taxon>Magnoliopsida</taxon>
        <taxon>eudicotyledons</taxon>
        <taxon>Gunneridae</taxon>
        <taxon>Pentapetalae</taxon>
        <taxon>rosids</taxon>
        <taxon>fabids</taxon>
        <taxon>Malpighiales</taxon>
        <taxon>Salicaceae</taxon>
        <taxon>Saliceae</taxon>
        <taxon>Populus</taxon>
    </lineage>
</organism>
<keyword evidence="2" id="KW-1185">Reference proteome</keyword>